<keyword evidence="6" id="KW-1185">Reference proteome</keyword>
<organism evidence="5 6">
    <name type="scientific">Oculimacula yallundae</name>
    <dbReference type="NCBI Taxonomy" id="86028"/>
    <lineage>
        <taxon>Eukaryota</taxon>
        <taxon>Fungi</taxon>
        <taxon>Dikarya</taxon>
        <taxon>Ascomycota</taxon>
        <taxon>Pezizomycotina</taxon>
        <taxon>Leotiomycetes</taxon>
        <taxon>Helotiales</taxon>
        <taxon>Ploettnerulaceae</taxon>
        <taxon>Oculimacula</taxon>
    </lineage>
</organism>
<sequence>MAFARPPPPQSALGFYRLLSPTASVRVSPLCLGGMNFGEAWVDLTGPCDHNAMLDTFYENGGNFIDTANNYHKGESERAIGEWMVKRGVRDQMVVATKYTTAFRTGFGDKEIIVNTSGNGVKSLRASVELSLKNLQTSYIDLLYMHWWDFTTSIPELMQSLNNLIRAGKVLYIGASDTPAWVVSKANQYARDHGLQQFSVYQGKWSAAARDFERDIIPMAMDEGMALAPWGALGGGQFKTAEQRKSIKGRRLDRPSEDILKVCSVLEKVANAKGTIMTSIALAYVMQKTPYVFPIVGGRTPEQLKGNIEALGLVLTKEEIDEIEAAVPFDLGFPGTMIGISAANSWLNDLAGYYDWVEPAEPITPHKV</sequence>
<evidence type="ECO:0000256" key="2">
    <source>
        <dbReference type="ARBA" id="ARBA00023002"/>
    </source>
</evidence>
<comment type="similarity">
    <text evidence="3">Belongs to the aldo/keto reductase family. Aldo/keto reductase 2 subfamily.</text>
</comment>
<dbReference type="PANTHER" id="PTHR43364:SF7">
    <property type="entry name" value="NADP-DEPENDENT OXIDOREDUCTASE DOMAIN-CONTAINING PROTEIN-RELATED"/>
    <property type="match status" value="1"/>
</dbReference>
<dbReference type="Proteomes" id="UP001595075">
    <property type="component" value="Unassembled WGS sequence"/>
</dbReference>
<evidence type="ECO:0000259" key="4">
    <source>
        <dbReference type="Pfam" id="PF00248"/>
    </source>
</evidence>
<dbReference type="InterPro" id="IPR023210">
    <property type="entry name" value="NADP_OxRdtase_dom"/>
</dbReference>
<keyword evidence="2" id="KW-0560">Oxidoreductase</keyword>
<name>A0ABR4BSZ6_9HELO</name>
<dbReference type="Gene3D" id="3.20.20.100">
    <property type="entry name" value="NADP-dependent oxidoreductase domain"/>
    <property type="match status" value="1"/>
</dbReference>
<protein>
    <recommendedName>
        <fullName evidence="4">NADP-dependent oxidoreductase domain-containing protein</fullName>
    </recommendedName>
</protein>
<dbReference type="InterPro" id="IPR050523">
    <property type="entry name" value="AKR_Detox_Biosynth"/>
</dbReference>
<accession>A0ABR4BSZ6</accession>
<gene>
    <name evidence="5" type="ORF">VTL71DRAFT_9716</name>
</gene>
<proteinExistence type="inferred from homology"/>
<comment type="caution">
    <text evidence="5">The sequence shown here is derived from an EMBL/GenBank/DDBJ whole genome shotgun (WGS) entry which is preliminary data.</text>
</comment>
<dbReference type="PANTHER" id="PTHR43364">
    <property type="entry name" value="NADH-SPECIFIC METHYLGLYOXAL REDUCTASE-RELATED"/>
    <property type="match status" value="1"/>
</dbReference>
<feature type="domain" description="NADP-dependent oxidoreductase" evidence="4">
    <location>
        <begin position="29"/>
        <end position="326"/>
    </location>
</feature>
<dbReference type="Pfam" id="PF00248">
    <property type="entry name" value="Aldo_ket_red"/>
    <property type="match status" value="1"/>
</dbReference>
<evidence type="ECO:0000256" key="3">
    <source>
        <dbReference type="ARBA" id="ARBA00038157"/>
    </source>
</evidence>
<reference evidence="5 6" key="1">
    <citation type="journal article" date="2024" name="Commun. Biol.">
        <title>Comparative genomic analysis of thermophilic fungi reveals convergent evolutionary adaptations and gene losses.</title>
        <authorList>
            <person name="Steindorff A.S."/>
            <person name="Aguilar-Pontes M.V."/>
            <person name="Robinson A.J."/>
            <person name="Andreopoulos B."/>
            <person name="LaButti K."/>
            <person name="Kuo A."/>
            <person name="Mondo S."/>
            <person name="Riley R."/>
            <person name="Otillar R."/>
            <person name="Haridas S."/>
            <person name="Lipzen A."/>
            <person name="Grimwood J."/>
            <person name="Schmutz J."/>
            <person name="Clum A."/>
            <person name="Reid I.D."/>
            <person name="Moisan M.C."/>
            <person name="Butler G."/>
            <person name="Nguyen T.T.M."/>
            <person name="Dewar K."/>
            <person name="Conant G."/>
            <person name="Drula E."/>
            <person name="Henrissat B."/>
            <person name="Hansel C."/>
            <person name="Singer S."/>
            <person name="Hutchinson M.I."/>
            <person name="de Vries R.P."/>
            <person name="Natvig D.O."/>
            <person name="Powell A.J."/>
            <person name="Tsang A."/>
            <person name="Grigoriev I.V."/>
        </authorList>
    </citation>
    <scope>NUCLEOTIDE SEQUENCE [LARGE SCALE GENOMIC DNA]</scope>
    <source>
        <strain evidence="5 6">CBS 494.80</strain>
    </source>
</reference>
<keyword evidence="1" id="KW-0521">NADP</keyword>
<dbReference type="InterPro" id="IPR036812">
    <property type="entry name" value="NAD(P)_OxRdtase_dom_sf"/>
</dbReference>
<evidence type="ECO:0000313" key="5">
    <source>
        <dbReference type="EMBL" id="KAL2060321.1"/>
    </source>
</evidence>
<dbReference type="EMBL" id="JAZHXI010000023">
    <property type="protein sequence ID" value="KAL2060321.1"/>
    <property type="molecule type" value="Genomic_DNA"/>
</dbReference>
<dbReference type="SUPFAM" id="SSF51430">
    <property type="entry name" value="NAD(P)-linked oxidoreductase"/>
    <property type="match status" value="1"/>
</dbReference>
<evidence type="ECO:0000313" key="6">
    <source>
        <dbReference type="Proteomes" id="UP001595075"/>
    </source>
</evidence>
<evidence type="ECO:0000256" key="1">
    <source>
        <dbReference type="ARBA" id="ARBA00022857"/>
    </source>
</evidence>